<organism evidence="1 2">
    <name type="scientific">Pigmentiphaga litoralis</name>
    <dbReference type="NCBI Taxonomy" id="516702"/>
    <lineage>
        <taxon>Bacteria</taxon>
        <taxon>Pseudomonadati</taxon>
        <taxon>Pseudomonadota</taxon>
        <taxon>Betaproteobacteria</taxon>
        <taxon>Burkholderiales</taxon>
        <taxon>Alcaligenaceae</taxon>
        <taxon>Pigmentiphaga</taxon>
    </lineage>
</organism>
<protein>
    <submittedName>
        <fullName evidence="1">Uncharacterized protein</fullName>
    </submittedName>
</protein>
<evidence type="ECO:0000313" key="2">
    <source>
        <dbReference type="Proteomes" id="UP000542125"/>
    </source>
</evidence>
<proteinExistence type="predicted"/>
<dbReference type="RefSeq" id="WP_179583000.1">
    <property type="nucleotide sequence ID" value="NZ_JACBYR010000001.1"/>
</dbReference>
<keyword evidence="2" id="KW-1185">Reference proteome</keyword>
<accession>A0A7Y9IRF2</accession>
<reference evidence="1 2" key="1">
    <citation type="submission" date="2020-07" db="EMBL/GenBank/DDBJ databases">
        <title>Genomic Encyclopedia of Type Strains, Phase IV (KMG-V): Genome sequencing to study the core and pangenomes of soil and plant-associated prokaryotes.</title>
        <authorList>
            <person name="Whitman W."/>
        </authorList>
    </citation>
    <scope>NUCLEOTIDE SEQUENCE [LARGE SCALE GENOMIC DNA]</scope>
    <source>
        <strain evidence="1 2">SAS40</strain>
    </source>
</reference>
<dbReference type="AlphaFoldDB" id="A0A7Y9IRF2"/>
<dbReference type="Proteomes" id="UP000542125">
    <property type="component" value="Unassembled WGS sequence"/>
</dbReference>
<sequence>MSFNAPPITARLANRTADARRLPSVPLLALTLIAALSTSACSSLFHEGASTAAGIGGAAIASQVTTNATVASGIGLGVLAAAEAGVKHIEKRYHRNQQDRIAQVAGNLAVGQVAQWESYHKLEIEPNVRGRVTVNREMGSGALTCKEIVFSVDDVKEEVPRSGFYVATICRDVNAWKWASAEPATQRWGALQ</sequence>
<gene>
    <name evidence="1" type="ORF">FHW18_000459</name>
</gene>
<evidence type="ECO:0000313" key="1">
    <source>
        <dbReference type="EMBL" id="NYE81188.1"/>
    </source>
</evidence>
<comment type="caution">
    <text evidence="1">The sequence shown here is derived from an EMBL/GenBank/DDBJ whole genome shotgun (WGS) entry which is preliminary data.</text>
</comment>
<dbReference type="EMBL" id="JACBYR010000001">
    <property type="protein sequence ID" value="NYE81188.1"/>
    <property type="molecule type" value="Genomic_DNA"/>
</dbReference>
<name>A0A7Y9IRF2_9BURK</name>